<reference evidence="2 3" key="1">
    <citation type="journal article" date="2019" name="Int. J. Syst. Evol. Microbiol.">
        <title>The Global Catalogue of Microorganisms (GCM) 10K type strain sequencing project: providing services to taxonomists for standard genome sequencing and annotation.</title>
        <authorList>
            <consortium name="The Broad Institute Genomics Platform"/>
            <consortium name="The Broad Institute Genome Sequencing Center for Infectious Disease"/>
            <person name="Wu L."/>
            <person name="Ma J."/>
        </authorList>
    </citation>
    <scope>NUCLEOTIDE SEQUENCE [LARGE SCALE GENOMIC DNA]</scope>
    <source>
        <strain evidence="2 3">JCM 13008</strain>
    </source>
</reference>
<gene>
    <name evidence="2" type="ORF">GCM10009668_20110</name>
</gene>
<evidence type="ECO:0000313" key="2">
    <source>
        <dbReference type="EMBL" id="GAA1101747.1"/>
    </source>
</evidence>
<dbReference type="SUPFAM" id="SSF69118">
    <property type="entry name" value="AhpD-like"/>
    <property type="match status" value="1"/>
</dbReference>
<protein>
    <recommendedName>
        <fullName evidence="1">Carboxymuconolactone decarboxylase-like domain-containing protein</fullName>
    </recommendedName>
</protein>
<keyword evidence="3" id="KW-1185">Reference proteome</keyword>
<feature type="domain" description="Carboxymuconolactone decarboxylase-like" evidence="1">
    <location>
        <begin position="51"/>
        <end position="134"/>
    </location>
</feature>
<evidence type="ECO:0000259" key="1">
    <source>
        <dbReference type="Pfam" id="PF02627"/>
    </source>
</evidence>
<comment type="caution">
    <text evidence="2">The sequence shown here is derived from an EMBL/GenBank/DDBJ whole genome shotgun (WGS) entry which is preliminary data.</text>
</comment>
<sequence>MTNTETITRRSEARVPMTEPRGAVGRLVTWFSRRAYGGEVPDVVLTTWNHPGVFRASAAMEFGVSRLKALDPDLKTLAVMSSAAVIGCSWCLDFGYYAAHSEGLDTSRLREVPRWRESAVFSELERQVMEYAEAMTVTPPEVTDEMAATLRDAIGVKAFVELTMMVAVENERSRMNAALGLRSQGFADQCEVPR</sequence>
<name>A0ABN1TTP0_9ACTN</name>
<dbReference type="InterPro" id="IPR029032">
    <property type="entry name" value="AhpD-like"/>
</dbReference>
<accession>A0ABN1TTP0</accession>
<evidence type="ECO:0000313" key="3">
    <source>
        <dbReference type="Proteomes" id="UP001501581"/>
    </source>
</evidence>
<dbReference type="RefSeq" id="WP_343993940.1">
    <property type="nucleotide sequence ID" value="NZ_BAAALG010000008.1"/>
</dbReference>
<dbReference type="Pfam" id="PF02627">
    <property type="entry name" value="CMD"/>
    <property type="match status" value="1"/>
</dbReference>
<dbReference type="PANTHER" id="PTHR34846">
    <property type="entry name" value="4-CARBOXYMUCONOLACTONE DECARBOXYLASE FAMILY PROTEIN (AFU_ORTHOLOGUE AFUA_6G11590)"/>
    <property type="match status" value="1"/>
</dbReference>
<dbReference type="PANTHER" id="PTHR34846:SF10">
    <property type="entry name" value="CYTOPLASMIC PROTEIN"/>
    <property type="match status" value="1"/>
</dbReference>
<proteinExistence type="predicted"/>
<dbReference type="Gene3D" id="1.20.1290.10">
    <property type="entry name" value="AhpD-like"/>
    <property type="match status" value="1"/>
</dbReference>
<dbReference type="InterPro" id="IPR003779">
    <property type="entry name" value="CMD-like"/>
</dbReference>
<dbReference type="EMBL" id="BAAALG010000008">
    <property type="protein sequence ID" value="GAA1101747.1"/>
    <property type="molecule type" value="Genomic_DNA"/>
</dbReference>
<organism evidence="2 3">
    <name type="scientific">Nocardioides dubius</name>
    <dbReference type="NCBI Taxonomy" id="317019"/>
    <lineage>
        <taxon>Bacteria</taxon>
        <taxon>Bacillati</taxon>
        <taxon>Actinomycetota</taxon>
        <taxon>Actinomycetes</taxon>
        <taxon>Propionibacteriales</taxon>
        <taxon>Nocardioidaceae</taxon>
        <taxon>Nocardioides</taxon>
    </lineage>
</organism>
<dbReference type="Proteomes" id="UP001501581">
    <property type="component" value="Unassembled WGS sequence"/>
</dbReference>